<evidence type="ECO:0000313" key="1">
    <source>
        <dbReference type="EMBL" id="KAI0028848.1"/>
    </source>
</evidence>
<organism evidence="1 2">
    <name type="scientific">Vararia minispora EC-137</name>
    <dbReference type="NCBI Taxonomy" id="1314806"/>
    <lineage>
        <taxon>Eukaryota</taxon>
        <taxon>Fungi</taxon>
        <taxon>Dikarya</taxon>
        <taxon>Basidiomycota</taxon>
        <taxon>Agaricomycotina</taxon>
        <taxon>Agaricomycetes</taxon>
        <taxon>Russulales</taxon>
        <taxon>Lachnocladiaceae</taxon>
        <taxon>Vararia</taxon>
    </lineage>
</organism>
<evidence type="ECO:0000313" key="2">
    <source>
        <dbReference type="Proteomes" id="UP000814128"/>
    </source>
</evidence>
<proteinExistence type="predicted"/>
<protein>
    <submittedName>
        <fullName evidence="1">Kinase-like domain-containing protein</fullName>
    </submittedName>
</protein>
<sequence>MANKTSQMNLLRDDELDPREVRWRDRQPYLESKGYMLRPRYRPGWTPSWYTTGKQPRRSEDGLKLPLRSLLVDATRISDGKLVYIKQVKTDDLESSIALVLSSPAMRSDSRNHSVPILDHFSDLEDTAISYIVMPFLRNINYPPMIKVVEVVDFVDQILEGLVFMHEQGVAHRDCATTNILMDSSTMYPLGFHPIRQSCLPDGFTLATPLPRHDVGVTYYFIDYGISSYFPPGQPRGLVVGDFGRDQDVPELSETVPYDPFAVDIFIIGNQLRLAFHEKYTNVGFLKPIIDCATALDPARRPSAQELLRFWSKRRKQISSLAKEWPLKERDQYAINVIRDCAGALHLVLRFLRSLFA</sequence>
<dbReference type="Proteomes" id="UP000814128">
    <property type="component" value="Unassembled WGS sequence"/>
</dbReference>
<gene>
    <name evidence="1" type="ORF">K488DRAFT_80473</name>
</gene>
<name>A0ACB8QB69_9AGAM</name>
<reference evidence="1" key="2">
    <citation type="journal article" date="2022" name="New Phytol.">
        <title>Evolutionary transition to the ectomycorrhizal habit in the genomes of a hyperdiverse lineage of mushroom-forming fungi.</title>
        <authorList>
            <person name="Looney B."/>
            <person name="Miyauchi S."/>
            <person name="Morin E."/>
            <person name="Drula E."/>
            <person name="Courty P.E."/>
            <person name="Kohler A."/>
            <person name="Kuo A."/>
            <person name="LaButti K."/>
            <person name="Pangilinan J."/>
            <person name="Lipzen A."/>
            <person name="Riley R."/>
            <person name="Andreopoulos W."/>
            <person name="He G."/>
            <person name="Johnson J."/>
            <person name="Nolan M."/>
            <person name="Tritt A."/>
            <person name="Barry K.W."/>
            <person name="Grigoriev I.V."/>
            <person name="Nagy L.G."/>
            <person name="Hibbett D."/>
            <person name="Henrissat B."/>
            <person name="Matheny P.B."/>
            <person name="Labbe J."/>
            <person name="Martin F.M."/>
        </authorList>
    </citation>
    <scope>NUCLEOTIDE SEQUENCE</scope>
    <source>
        <strain evidence="1">EC-137</strain>
    </source>
</reference>
<keyword evidence="2" id="KW-1185">Reference proteome</keyword>
<reference evidence="1" key="1">
    <citation type="submission" date="2021-02" db="EMBL/GenBank/DDBJ databases">
        <authorList>
            <consortium name="DOE Joint Genome Institute"/>
            <person name="Ahrendt S."/>
            <person name="Looney B.P."/>
            <person name="Miyauchi S."/>
            <person name="Morin E."/>
            <person name="Drula E."/>
            <person name="Courty P.E."/>
            <person name="Chicoki N."/>
            <person name="Fauchery L."/>
            <person name="Kohler A."/>
            <person name="Kuo A."/>
            <person name="Labutti K."/>
            <person name="Pangilinan J."/>
            <person name="Lipzen A."/>
            <person name="Riley R."/>
            <person name="Andreopoulos W."/>
            <person name="He G."/>
            <person name="Johnson J."/>
            <person name="Barry K.W."/>
            <person name="Grigoriev I.V."/>
            <person name="Nagy L."/>
            <person name="Hibbett D."/>
            <person name="Henrissat B."/>
            <person name="Matheny P.B."/>
            <person name="Labbe J."/>
            <person name="Martin F."/>
        </authorList>
    </citation>
    <scope>NUCLEOTIDE SEQUENCE</scope>
    <source>
        <strain evidence="1">EC-137</strain>
    </source>
</reference>
<dbReference type="EMBL" id="MU273718">
    <property type="protein sequence ID" value="KAI0028848.1"/>
    <property type="molecule type" value="Genomic_DNA"/>
</dbReference>
<accession>A0ACB8QB69</accession>
<comment type="caution">
    <text evidence="1">The sequence shown here is derived from an EMBL/GenBank/DDBJ whole genome shotgun (WGS) entry which is preliminary data.</text>
</comment>